<dbReference type="PANTHER" id="PTHR36167">
    <property type="entry name" value="C2H2 FINGER DOMAIN TRANSCRIPTION FACTOR (EUROFUNG)-RELATED"/>
    <property type="match status" value="1"/>
</dbReference>
<feature type="compositionally biased region" description="Low complexity" evidence="2">
    <location>
        <begin position="115"/>
        <end position="130"/>
    </location>
</feature>
<feature type="region of interest" description="Disordered" evidence="2">
    <location>
        <begin position="63"/>
        <end position="194"/>
    </location>
</feature>
<dbReference type="PANTHER" id="PTHR36167:SF3">
    <property type="entry name" value="C2H2 FINGER DOMAIN TRANSCRIPTION FACTOR (EUROFUNG)-RELATED"/>
    <property type="match status" value="1"/>
</dbReference>
<feature type="compositionally biased region" description="Polar residues" evidence="2">
    <location>
        <begin position="228"/>
        <end position="265"/>
    </location>
</feature>
<dbReference type="AlphaFoldDB" id="A0A316V9J3"/>
<evidence type="ECO:0000313" key="5">
    <source>
        <dbReference type="Proteomes" id="UP000245771"/>
    </source>
</evidence>
<feature type="region of interest" description="Disordered" evidence="2">
    <location>
        <begin position="215"/>
        <end position="277"/>
    </location>
</feature>
<protein>
    <recommendedName>
        <fullName evidence="3">C2H2-type domain-containing protein</fullName>
    </recommendedName>
</protein>
<feature type="region of interest" description="Disordered" evidence="2">
    <location>
        <begin position="329"/>
        <end position="348"/>
    </location>
</feature>
<keyword evidence="1" id="KW-0862">Zinc</keyword>
<dbReference type="Proteomes" id="UP000245771">
    <property type="component" value="Unassembled WGS sequence"/>
</dbReference>
<dbReference type="PROSITE" id="PS50157">
    <property type="entry name" value="ZINC_FINGER_C2H2_2"/>
    <property type="match status" value="1"/>
</dbReference>
<dbReference type="GO" id="GO:0006355">
    <property type="term" value="P:regulation of DNA-templated transcription"/>
    <property type="evidence" value="ECO:0007669"/>
    <property type="project" value="InterPro"/>
</dbReference>
<dbReference type="PROSITE" id="PS00028">
    <property type="entry name" value="ZINC_FINGER_C2H2_1"/>
    <property type="match status" value="1"/>
</dbReference>
<reference evidence="4 5" key="1">
    <citation type="journal article" date="2018" name="Mol. Biol. Evol.">
        <title>Broad Genomic Sampling Reveals a Smut Pathogenic Ancestry of the Fungal Clade Ustilaginomycotina.</title>
        <authorList>
            <person name="Kijpornyongpan T."/>
            <person name="Mondo S.J."/>
            <person name="Barry K."/>
            <person name="Sandor L."/>
            <person name="Lee J."/>
            <person name="Lipzen A."/>
            <person name="Pangilinan J."/>
            <person name="LaButti K."/>
            <person name="Hainaut M."/>
            <person name="Henrissat B."/>
            <person name="Grigoriev I.V."/>
            <person name="Spatafora J.W."/>
            <person name="Aime M.C."/>
        </authorList>
    </citation>
    <scope>NUCLEOTIDE SEQUENCE [LARGE SCALE GENOMIC DNA]</scope>
    <source>
        <strain evidence="4 5">MCA 3882</strain>
    </source>
</reference>
<evidence type="ECO:0000259" key="3">
    <source>
        <dbReference type="PROSITE" id="PS50157"/>
    </source>
</evidence>
<feature type="compositionally biased region" description="Low complexity" evidence="2">
    <location>
        <begin position="339"/>
        <end position="348"/>
    </location>
</feature>
<feature type="region of interest" description="Disordered" evidence="2">
    <location>
        <begin position="1"/>
        <end position="48"/>
    </location>
</feature>
<dbReference type="Gene3D" id="3.30.160.60">
    <property type="entry name" value="Classic Zinc Finger"/>
    <property type="match status" value="1"/>
</dbReference>
<gene>
    <name evidence="4" type="ORF">FA14DRAFT_157794</name>
</gene>
<keyword evidence="1" id="KW-0863">Zinc-finger</keyword>
<dbReference type="RefSeq" id="XP_025353413.1">
    <property type="nucleotide sequence ID" value="XM_025497918.1"/>
</dbReference>
<sequence length="444" mass="46612">MSHAITAQHPSSHTGYTVDENGHHVQHLPPLSEALHPDDAAAGASADHLSGQNAHYGAHAANVYDPHHTGTTADGSAAHGHYDQQQSNNFFDPQIMEPPPPADGSQNHHTGLHGNGASANGNNGYGSSSAIMTPPPPASSHGYASSPYQSGGSAPLFHRASISGPVMHSHYPPPPGNQSATHGADVWSSTSATARPHTADGMFAASQMGGMPGQWASVSEYNRGPRGSVSSMSDAAPTSGSSKVFSYMPSNGDDSSSTAGSQGHQSSGGPRKRPRRRYDEIERLYSCSWPGCQKSYGTLNHLNAHVAMQKHGPKRSPAEFKDMRKAWRKSKREDEQRRQANAAAANEEALTRSKMAFAQPNQPFMTHTNYPVNNFMPPPTSAQNNANALGGASGNGQVPRYHPQSGMYSGYSAVHNGSYPGGAQGQGAGSGGLGAYLMAHRGSI</sequence>
<accession>A0A316V9J3</accession>
<dbReference type="InParanoid" id="A0A316V9J3"/>
<dbReference type="OrthoDB" id="1939603at2759"/>
<organism evidence="4 5">
    <name type="scientific">Meira miltonrushii</name>
    <dbReference type="NCBI Taxonomy" id="1280837"/>
    <lineage>
        <taxon>Eukaryota</taxon>
        <taxon>Fungi</taxon>
        <taxon>Dikarya</taxon>
        <taxon>Basidiomycota</taxon>
        <taxon>Ustilaginomycotina</taxon>
        <taxon>Exobasidiomycetes</taxon>
        <taxon>Exobasidiales</taxon>
        <taxon>Brachybasidiaceae</taxon>
        <taxon>Meira</taxon>
    </lineage>
</organism>
<feature type="region of interest" description="Disordered" evidence="2">
    <location>
        <begin position="381"/>
        <end position="404"/>
    </location>
</feature>
<feature type="compositionally biased region" description="Low complexity" evidence="2">
    <location>
        <begin position="381"/>
        <end position="390"/>
    </location>
</feature>
<feature type="compositionally biased region" description="Polar residues" evidence="2">
    <location>
        <begin position="142"/>
        <end position="152"/>
    </location>
</feature>
<feature type="compositionally biased region" description="Basic and acidic residues" evidence="2">
    <location>
        <begin position="329"/>
        <end position="338"/>
    </location>
</feature>
<dbReference type="STRING" id="1280837.A0A316V9J3"/>
<feature type="compositionally biased region" description="Polar residues" evidence="2">
    <location>
        <begin position="177"/>
        <end position="193"/>
    </location>
</feature>
<dbReference type="GO" id="GO:0008270">
    <property type="term" value="F:zinc ion binding"/>
    <property type="evidence" value="ECO:0007669"/>
    <property type="project" value="UniProtKB-KW"/>
</dbReference>
<keyword evidence="1" id="KW-0479">Metal-binding</keyword>
<dbReference type="InterPro" id="IPR013087">
    <property type="entry name" value="Znf_C2H2_type"/>
</dbReference>
<feature type="domain" description="C2H2-type" evidence="3">
    <location>
        <begin position="285"/>
        <end position="316"/>
    </location>
</feature>
<dbReference type="GeneID" id="37019699"/>
<evidence type="ECO:0000313" key="4">
    <source>
        <dbReference type="EMBL" id="PWN33111.1"/>
    </source>
</evidence>
<evidence type="ECO:0000256" key="1">
    <source>
        <dbReference type="PROSITE-ProRule" id="PRU00042"/>
    </source>
</evidence>
<dbReference type="EMBL" id="KZ819605">
    <property type="protein sequence ID" value="PWN33111.1"/>
    <property type="molecule type" value="Genomic_DNA"/>
</dbReference>
<evidence type="ECO:0000256" key="2">
    <source>
        <dbReference type="SAM" id="MobiDB-lite"/>
    </source>
</evidence>
<name>A0A316V9J3_9BASI</name>
<keyword evidence="5" id="KW-1185">Reference proteome</keyword>
<proteinExistence type="predicted"/>
<dbReference type="InterPro" id="IPR039327">
    <property type="entry name" value="CON7-like"/>
</dbReference>